<evidence type="ECO:0000256" key="2">
    <source>
        <dbReference type="ARBA" id="ARBA00022695"/>
    </source>
</evidence>
<keyword evidence="10" id="KW-1185">Reference proteome</keyword>
<feature type="domain" description="Reverse transcriptase RNase H-like" evidence="8">
    <location>
        <begin position="51"/>
        <end position="147"/>
    </location>
</feature>
<comment type="caution">
    <text evidence="9">The sequence shown here is derived from an EMBL/GenBank/DDBJ whole genome shotgun (WGS) entry which is preliminary data.</text>
</comment>
<dbReference type="PANTHER" id="PTHR37984">
    <property type="entry name" value="PROTEIN CBG26694"/>
    <property type="match status" value="1"/>
</dbReference>
<evidence type="ECO:0000313" key="10">
    <source>
        <dbReference type="Proteomes" id="UP001159363"/>
    </source>
</evidence>
<keyword evidence="5" id="KW-0378">Hydrolase</keyword>
<dbReference type="Proteomes" id="UP001159363">
    <property type="component" value="Chromosome X"/>
</dbReference>
<dbReference type="EMBL" id="JARBHB010000004">
    <property type="protein sequence ID" value="KAJ8885719.1"/>
    <property type="molecule type" value="Genomic_DNA"/>
</dbReference>
<dbReference type="SUPFAM" id="SSF56672">
    <property type="entry name" value="DNA/RNA polymerases"/>
    <property type="match status" value="1"/>
</dbReference>
<dbReference type="PANTHER" id="PTHR37984:SF5">
    <property type="entry name" value="PROTEIN NYNRIN-LIKE"/>
    <property type="match status" value="1"/>
</dbReference>
<protein>
    <recommendedName>
        <fullName evidence="8">Reverse transcriptase RNase H-like domain-containing protein</fullName>
    </recommendedName>
</protein>
<dbReference type="InterPro" id="IPR041373">
    <property type="entry name" value="RT_RNaseH"/>
</dbReference>
<feature type="region of interest" description="Disordered" evidence="7">
    <location>
        <begin position="583"/>
        <end position="625"/>
    </location>
</feature>
<gene>
    <name evidence="9" type="ORF">PR048_011917</name>
</gene>
<accession>A0ABQ9HMV4</accession>
<evidence type="ECO:0000256" key="1">
    <source>
        <dbReference type="ARBA" id="ARBA00022679"/>
    </source>
</evidence>
<keyword evidence="1" id="KW-0808">Transferase</keyword>
<keyword evidence="3" id="KW-0540">Nuclease</keyword>
<evidence type="ECO:0000256" key="7">
    <source>
        <dbReference type="SAM" id="MobiDB-lite"/>
    </source>
</evidence>
<dbReference type="CDD" id="cd09274">
    <property type="entry name" value="RNase_HI_RT_Ty3"/>
    <property type="match status" value="1"/>
</dbReference>
<evidence type="ECO:0000313" key="9">
    <source>
        <dbReference type="EMBL" id="KAJ8885719.1"/>
    </source>
</evidence>
<keyword evidence="2" id="KW-0548">Nucleotidyltransferase</keyword>
<keyword evidence="6" id="KW-0695">RNA-directed DNA polymerase</keyword>
<feature type="compositionally biased region" description="Polar residues" evidence="7">
    <location>
        <begin position="467"/>
        <end position="481"/>
    </location>
</feature>
<evidence type="ECO:0000256" key="3">
    <source>
        <dbReference type="ARBA" id="ARBA00022722"/>
    </source>
</evidence>
<dbReference type="InterPro" id="IPR043502">
    <property type="entry name" value="DNA/RNA_pol_sf"/>
</dbReference>
<feature type="compositionally biased region" description="Basic and acidic residues" evidence="7">
    <location>
        <begin position="583"/>
        <end position="596"/>
    </location>
</feature>
<keyword evidence="4" id="KW-0255">Endonuclease</keyword>
<evidence type="ECO:0000259" key="8">
    <source>
        <dbReference type="Pfam" id="PF17917"/>
    </source>
</evidence>
<reference evidence="9 10" key="1">
    <citation type="submission" date="2023-02" db="EMBL/GenBank/DDBJ databases">
        <title>LHISI_Scaffold_Assembly.</title>
        <authorList>
            <person name="Stuart O.P."/>
            <person name="Cleave R."/>
            <person name="Magrath M.J.L."/>
            <person name="Mikheyev A.S."/>
        </authorList>
    </citation>
    <scope>NUCLEOTIDE SEQUENCE [LARGE SCALE GENOMIC DNA]</scope>
    <source>
        <strain evidence="9">Daus_M_001</strain>
        <tissue evidence="9">Leg muscle</tissue>
    </source>
</reference>
<feature type="compositionally biased region" description="Polar residues" evidence="7">
    <location>
        <begin position="501"/>
        <end position="511"/>
    </location>
</feature>
<sequence>MGVAPSIVWEVLHEQQLYPYHLQRVHYFRRADFAPRVNFCTWFLHHCRRALETEASENTVAATLSQSSLPVALFSQLLSDTKRHHSSVEKEAQAIIESVRNWRHFILGSNYKLITDQRSASFVFITKHSGKIKNEEFMCWHLEMACFHYDIIYRPGKDNHAADALSRICAAIHNTEYTVQPSGKWPRRNICWHNVEDHRICSEFAYRVSCWEEVLYDALHAVRSLLCTAINCTPHEQMFKHPRRFGNGQSASTWLVQPGSVFLWLHNRSSKYDPIVEEVTLVEGNANYAHIKFHDGCEVTVSTRDVAPESYANKEIPPQLEQEALSVLTTEPAHDAKTASEEVILQAEQKTLHVLADQKYEENFDNRTQRTKYSSGYTWNEERDMASEEAVEKNARLRYKCFWVRMQPKAQTPLCFRRNDSAKLEMSTSRMFDSHYSKSYLASLALLDVTIRARNARAGGTGDPRENPSTSGIISAISTCENPGETRPANESAIRRAPTYRRSTSPHGSINTATTLPQLIVTPSFVPWGNAFTLLLAVPPQGRKPCIPTFIALAIFFRIDIRLALYSGFTHCHIREPTRVTEVSMEQRRNETERETGGPIEKTPTSGIVQHDFHMRKSGSDPAGD</sequence>
<feature type="region of interest" description="Disordered" evidence="7">
    <location>
        <begin position="457"/>
        <end position="511"/>
    </location>
</feature>
<evidence type="ECO:0000256" key="4">
    <source>
        <dbReference type="ARBA" id="ARBA00022759"/>
    </source>
</evidence>
<evidence type="ECO:0000256" key="6">
    <source>
        <dbReference type="ARBA" id="ARBA00022918"/>
    </source>
</evidence>
<dbReference type="InterPro" id="IPR050951">
    <property type="entry name" value="Retrovirus_Pol_polyprotein"/>
</dbReference>
<proteinExistence type="predicted"/>
<name>A0ABQ9HMV4_9NEOP</name>
<dbReference type="Pfam" id="PF17917">
    <property type="entry name" value="RT_RNaseH"/>
    <property type="match status" value="1"/>
</dbReference>
<evidence type="ECO:0000256" key="5">
    <source>
        <dbReference type="ARBA" id="ARBA00022801"/>
    </source>
</evidence>
<organism evidence="9 10">
    <name type="scientific">Dryococelus australis</name>
    <dbReference type="NCBI Taxonomy" id="614101"/>
    <lineage>
        <taxon>Eukaryota</taxon>
        <taxon>Metazoa</taxon>
        <taxon>Ecdysozoa</taxon>
        <taxon>Arthropoda</taxon>
        <taxon>Hexapoda</taxon>
        <taxon>Insecta</taxon>
        <taxon>Pterygota</taxon>
        <taxon>Neoptera</taxon>
        <taxon>Polyneoptera</taxon>
        <taxon>Phasmatodea</taxon>
        <taxon>Verophasmatodea</taxon>
        <taxon>Anareolatae</taxon>
        <taxon>Phasmatidae</taxon>
        <taxon>Eurycanthinae</taxon>
        <taxon>Dryococelus</taxon>
    </lineage>
</organism>